<dbReference type="AlphaFoldDB" id="A0A1Y1S3F0"/>
<dbReference type="GO" id="GO:0005975">
    <property type="term" value="P:carbohydrate metabolic process"/>
    <property type="evidence" value="ECO:0007669"/>
    <property type="project" value="InterPro"/>
</dbReference>
<dbReference type="GO" id="GO:0016810">
    <property type="term" value="F:hydrolase activity, acting on carbon-nitrogen (but not peptide) bonds"/>
    <property type="evidence" value="ECO:0007669"/>
    <property type="project" value="InterPro"/>
</dbReference>
<gene>
    <name evidence="4" type="ORF">B4O97_02625</name>
</gene>
<dbReference type="PANTHER" id="PTHR34216:SF3">
    <property type="entry name" value="POLY-BETA-1,6-N-ACETYL-D-GLUCOSAMINE N-DEACETYLASE"/>
    <property type="match status" value="1"/>
</dbReference>
<evidence type="ECO:0000313" key="5">
    <source>
        <dbReference type="Proteomes" id="UP000192343"/>
    </source>
</evidence>
<dbReference type="Proteomes" id="UP000192343">
    <property type="component" value="Unassembled WGS sequence"/>
</dbReference>
<comment type="caution">
    <text evidence="4">The sequence shown here is derived from an EMBL/GenBank/DDBJ whole genome shotgun (WGS) entry which is preliminary data.</text>
</comment>
<dbReference type="GO" id="GO:0005576">
    <property type="term" value="C:extracellular region"/>
    <property type="evidence" value="ECO:0007669"/>
    <property type="project" value="UniProtKB-SubCell"/>
</dbReference>
<comment type="subcellular location">
    <subcellularLocation>
        <location evidence="1">Secreted</location>
    </subcellularLocation>
</comment>
<accession>A0A1Y1S3F0</accession>
<feature type="domain" description="NodB homology" evidence="3">
    <location>
        <begin position="66"/>
        <end position="293"/>
    </location>
</feature>
<dbReference type="InterPro" id="IPR011330">
    <property type="entry name" value="Glyco_hydro/deAcase_b/a-brl"/>
</dbReference>
<reference evidence="4 5" key="1">
    <citation type="submission" date="2017-03" db="EMBL/GenBank/DDBJ databases">
        <title>Draft Genome sequence of Marispirochaeta sp. strain JC444.</title>
        <authorList>
            <person name="Shivani Y."/>
            <person name="Subhash Y."/>
            <person name="Sasikala C."/>
            <person name="Ramana C."/>
        </authorList>
    </citation>
    <scope>NUCLEOTIDE SEQUENCE [LARGE SCALE GENOMIC DNA]</scope>
    <source>
        <strain evidence="4 5">JC444</strain>
    </source>
</reference>
<dbReference type="RefSeq" id="WP_083048039.1">
    <property type="nucleotide sequence ID" value="NZ_MWQY01000002.1"/>
</dbReference>
<dbReference type="EMBL" id="MWQY01000002">
    <property type="protein sequence ID" value="ORC37911.1"/>
    <property type="molecule type" value="Genomic_DNA"/>
</dbReference>
<dbReference type="Pfam" id="PF01522">
    <property type="entry name" value="Polysacc_deac_1"/>
    <property type="match status" value="1"/>
</dbReference>
<dbReference type="OrthoDB" id="9778320at2"/>
<organism evidence="4 5">
    <name type="scientific">Marispirochaeta aestuarii</name>
    <dbReference type="NCBI Taxonomy" id="1963862"/>
    <lineage>
        <taxon>Bacteria</taxon>
        <taxon>Pseudomonadati</taxon>
        <taxon>Spirochaetota</taxon>
        <taxon>Spirochaetia</taxon>
        <taxon>Spirochaetales</taxon>
        <taxon>Spirochaetaceae</taxon>
        <taxon>Marispirochaeta</taxon>
    </lineage>
</organism>
<dbReference type="Gene3D" id="3.20.20.370">
    <property type="entry name" value="Glycoside hydrolase/deacetylase"/>
    <property type="match status" value="1"/>
</dbReference>
<proteinExistence type="predicted"/>
<dbReference type="InterPro" id="IPR002509">
    <property type="entry name" value="NODB_dom"/>
</dbReference>
<keyword evidence="2" id="KW-0732">Signal</keyword>
<dbReference type="SUPFAM" id="SSF88713">
    <property type="entry name" value="Glycoside hydrolase/deacetylase"/>
    <property type="match status" value="1"/>
</dbReference>
<evidence type="ECO:0000259" key="3">
    <source>
        <dbReference type="PROSITE" id="PS51677"/>
    </source>
</evidence>
<evidence type="ECO:0000313" key="4">
    <source>
        <dbReference type="EMBL" id="ORC37911.1"/>
    </source>
</evidence>
<dbReference type="CDD" id="cd10918">
    <property type="entry name" value="CE4_NodB_like_5s_6s"/>
    <property type="match status" value="1"/>
</dbReference>
<name>A0A1Y1S3F0_9SPIO</name>
<evidence type="ECO:0000256" key="2">
    <source>
        <dbReference type="ARBA" id="ARBA00022729"/>
    </source>
</evidence>
<dbReference type="InterPro" id="IPR051398">
    <property type="entry name" value="Polysacch_Deacetylase"/>
</dbReference>
<dbReference type="STRING" id="1963862.B4O97_02625"/>
<evidence type="ECO:0000256" key="1">
    <source>
        <dbReference type="ARBA" id="ARBA00004613"/>
    </source>
</evidence>
<dbReference type="PROSITE" id="PS51677">
    <property type="entry name" value="NODB"/>
    <property type="match status" value="1"/>
</dbReference>
<dbReference type="PANTHER" id="PTHR34216">
    <property type="match status" value="1"/>
</dbReference>
<protein>
    <recommendedName>
        <fullName evidence="3">NodB homology domain-containing protein</fullName>
    </recommendedName>
</protein>
<keyword evidence="5" id="KW-1185">Reference proteome</keyword>
<sequence length="393" mass="43785">MSIIRLNSGTWIRLRRIISCLKGILALICCILLFSCAGISGAGTRAEEEPTPLRIYPARWYKDHAAACSLTFDDGTLDQYAVAAPELDKRGIRGTFFVVTGFVDRGAWQDGPFLRRLFSWEQARDLAWRGHEVASHTVHHIDLAANPAEAAEELSRSRERLMDELPWVPAVSLGWPYWRSSEEAVALAEKLYIAARAGGVKAGPEDWFYGGVNGGSPENIYRIGARGILSSDGEAELRPILEEVYSRGGWLIPNFHGVDDGTIDSSALGWEALSLEVFRRILDSLKEQDIWFAPFGEAARYVMQRDALVLETARAGRVISVDYSSALDPGIYNQRLTLVVEIGQNFRIKRVDETETGRPLAFTRQAEGKVVDRYLIDLPPGEGELRILADPHR</sequence>